<dbReference type="SUPFAM" id="SSF82679">
    <property type="entry name" value="N-utilization substance G protein NusG, N-terminal domain"/>
    <property type="match status" value="1"/>
</dbReference>
<dbReference type="InterPro" id="IPR008991">
    <property type="entry name" value="Translation_prot_SH3-like_sf"/>
</dbReference>
<organism evidence="5 6">
    <name type="scientific">Thermophilibacter provencensis</name>
    <dbReference type="NCBI Taxonomy" id="1852386"/>
    <lineage>
        <taxon>Bacteria</taxon>
        <taxon>Bacillati</taxon>
        <taxon>Actinomycetota</taxon>
        <taxon>Coriobacteriia</taxon>
        <taxon>Coriobacteriales</taxon>
        <taxon>Atopobiaceae</taxon>
        <taxon>Thermophilibacter</taxon>
    </lineage>
</organism>
<dbReference type="PANTHER" id="PTHR30265:SF4">
    <property type="entry name" value="KOW MOTIF FAMILY PROTEIN, EXPRESSED"/>
    <property type="match status" value="1"/>
</dbReference>
<keyword evidence="1" id="KW-0889">Transcription antitermination</keyword>
<dbReference type="InterPro" id="IPR014722">
    <property type="entry name" value="Rib_uL2_dom2"/>
</dbReference>
<dbReference type="InterPro" id="IPR006645">
    <property type="entry name" value="NGN-like_dom"/>
</dbReference>
<evidence type="ECO:0000256" key="3">
    <source>
        <dbReference type="ARBA" id="ARBA00023163"/>
    </source>
</evidence>
<evidence type="ECO:0000313" key="6">
    <source>
        <dbReference type="Proteomes" id="UP001529256"/>
    </source>
</evidence>
<name>A0ABT7V0N5_9ACTN</name>
<dbReference type="Proteomes" id="UP001529256">
    <property type="component" value="Unassembled WGS sequence"/>
</dbReference>
<evidence type="ECO:0000259" key="4">
    <source>
        <dbReference type="SMART" id="SM00738"/>
    </source>
</evidence>
<dbReference type="SMART" id="SM00738">
    <property type="entry name" value="NGN"/>
    <property type="match status" value="1"/>
</dbReference>
<proteinExistence type="predicted"/>
<keyword evidence="2" id="KW-0805">Transcription regulation</keyword>
<keyword evidence="3" id="KW-0804">Transcription</keyword>
<dbReference type="Gene3D" id="2.30.30.30">
    <property type="match status" value="1"/>
</dbReference>
<gene>
    <name evidence="5" type="primary">loaP</name>
    <name evidence="5" type="ORF">QUW25_00495</name>
</gene>
<keyword evidence="6" id="KW-1185">Reference proteome</keyword>
<dbReference type="CDD" id="cd06091">
    <property type="entry name" value="KOW_NusG"/>
    <property type="match status" value="1"/>
</dbReference>
<feature type="domain" description="NusG-like N-terminal" evidence="4">
    <location>
        <begin position="1"/>
        <end position="105"/>
    </location>
</feature>
<dbReference type="EMBL" id="JAUDEA010000001">
    <property type="protein sequence ID" value="MDM8270170.1"/>
    <property type="molecule type" value="Genomic_DNA"/>
</dbReference>
<comment type="caution">
    <text evidence="5">The sequence shown here is derived from an EMBL/GenBank/DDBJ whole genome shotgun (WGS) entry which is preliminary data.</text>
</comment>
<dbReference type="SUPFAM" id="SSF50104">
    <property type="entry name" value="Translation proteins SH3-like domain"/>
    <property type="match status" value="1"/>
</dbReference>
<dbReference type="InterPro" id="IPR036735">
    <property type="entry name" value="NGN_dom_sf"/>
</dbReference>
<protein>
    <submittedName>
        <fullName evidence="5">Antiterminator LoaP</fullName>
    </submittedName>
</protein>
<evidence type="ECO:0000313" key="5">
    <source>
        <dbReference type="EMBL" id="MDM8270170.1"/>
    </source>
</evidence>
<evidence type="ECO:0000256" key="2">
    <source>
        <dbReference type="ARBA" id="ARBA00023015"/>
    </source>
</evidence>
<reference evidence="5 6" key="1">
    <citation type="submission" date="2023-06" db="EMBL/GenBank/DDBJ databases">
        <title>Identification and characterization of horizontal gene transfer across gut microbiota members of farm animals based on homology search.</title>
        <authorList>
            <person name="Schwarzerova J."/>
            <person name="Nykrynova M."/>
            <person name="Jureckova K."/>
            <person name="Cejkova D."/>
            <person name="Rychlik I."/>
        </authorList>
    </citation>
    <scope>NUCLEOTIDE SEQUENCE [LARGE SCALE GENOMIC DNA]</scope>
    <source>
        <strain evidence="5 6">153_Feed</strain>
    </source>
</reference>
<dbReference type="Pfam" id="PF02357">
    <property type="entry name" value="NusG"/>
    <property type="match status" value="1"/>
</dbReference>
<dbReference type="NCBIfam" id="NF033641">
    <property type="entry name" value="antiterm_LoaP"/>
    <property type="match status" value="1"/>
</dbReference>
<accession>A0ABT7V0N5</accession>
<evidence type="ECO:0000256" key="1">
    <source>
        <dbReference type="ARBA" id="ARBA00022814"/>
    </source>
</evidence>
<reference evidence="6" key="2">
    <citation type="submission" date="2023-06" db="EMBL/GenBank/DDBJ databases">
        <title>Identification and characterization of horizontal gene transfer across gut microbiota members of farm animals based on homology search.</title>
        <authorList>
            <person name="Zeman M."/>
            <person name="Kubasova T."/>
            <person name="Jahodarova E."/>
            <person name="Nykrynova M."/>
            <person name="Rychlik I."/>
        </authorList>
    </citation>
    <scope>NUCLEOTIDE SEQUENCE [LARGE SCALE GENOMIC DNA]</scope>
    <source>
        <strain evidence="6">153_Feed</strain>
    </source>
</reference>
<reference evidence="5 6" key="3">
    <citation type="submission" date="2023-06" db="EMBL/GenBank/DDBJ databases">
        <authorList>
            <person name="Zeman M."/>
            <person name="Kubasova T."/>
            <person name="Jahodarova E."/>
            <person name="Nykrynova M."/>
            <person name="Rychlik I."/>
        </authorList>
    </citation>
    <scope>NUCLEOTIDE SEQUENCE [LARGE SCALE GENOMIC DNA]</scope>
    <source>
        <strain evidence="5 6">153_Feed</strain>
    </source>
</reference>
<dbReference type="InterPro" id="IPR043425">
    <property type="entry name" value="NusG-like"/>
</dbReference>
<dbReference type="InterPro" id="IPR047663">
    <property type="entry name" value="Transcription_antiterm_LoaP"/>
</dbReference>
<sequence length="187" mass="20459">MRMWYVIQVARGSEEAMAELIGRVAPADVLSECFYPQYETEIKLRGTWTRCAKPLFPGYLIAVTDSPVALEEELVKLPEFARVLSMGEKPVPLAAEEVELIGGFTHPGERVVPMSQAVKDGERVVVVAGPLLGHEGLIKEVNRRKSCATLEIDLCGRKVSTRVGLAVLSTPDTVESRAARLRTKAVA</sequence>
<dbReference type="Pfam" id="PF00467">
    <property type="entry name" value="KOW"/>
    <property type="match status" value="1"/>
</dbReference>
<dbReference type="PANTHER" id="PTHR30265">
    <property type="entry name" value="RHO-INTERACTING TRANSCRIPTION TERMINATION FACTOR NUSG"/>
    <property type="match status" value="1"/>
</dbReference>
<dbReference type="Gene3D" id="3.30.70.940">
    <property type="entry name" value="NusG, N-terminal domain"/>
    <property type="match status" value="1"/>
</dbReference>
<dbReference type="InterPro" id="IPR005824">
    <property type="entry name" value="KOW"/>
</dbReference>